<comment type="caution">
    <text evidence="5">The sequence shown here is derived from an EMBL/GenBank/DDBJ whole genome shotgun (WGS) entry which is preliminary data.</text>
</comment>
<evidence type="ECO:0000313" key="6">
    <source>
        <dbReference type="Proteomes" id="UP000271125"/>
    </source>
</evidence>
<reference evidence="5 6" key="1">
    <citation type="submission" date="2018-06" db="EMBL/GenBank/DDBJ databases">
        <title>Extensive metabolic versatility and redundancy in microbially diverse, dynamic hydrothermal sediments.</title>
        <authorList>
            <person name="Dombrowski N."/>
            <person name="Teske A."/>
            <person name="Baker B.J."/>
        </authorList>
    </citation>
    <scope>NUCLEOTIDE SEQUENCE [LARGE SCALE GENOMIC DNA]</scope>
    <source>
        <strain evidence="5">B10_G13</strain>
    </source>
</reference>
<dbReference type="NCBIfam" id="NF001140">
    <property type="entry name" value="PRK00147.1"/>
    <property type="match status" value="1"/>
</dbReference>
<evidence type="ECO:0000256" key="2">
    <source>
        <dbReference type="ARBA" id="ARBA00022679"/>
    </source>
</evidence>
<dbReference type="GO" id="GO:0051075">
    <property type="term" value="F:S-adenosylmethionine:tRNA ribosyltransferase-isomerase activity"/>
    <property type="evidence" value="ECO:0007669"/>
    <property type="project" value="UniProtKB-EC"/>
</dbReference>
<dbReference type="AlphaFoldDB" id="A0A660SEW2"/>
<dbReference type="NCBIfam" id="TIGR00113">
    <property type="entry name" value="queA"/>
    <property type="match status" value="1"/>
</dbReference>
<dbReference type="PANTHER" id="PTHR30307">
    <property type="entry name" value="S-ADENOSYLMETHIONINE:TRNA RIBOSYLTRANSFERASE-ISOMERASE"/>
    <property type="match status" value="1"/>
</dbReference>
<evidence type="ECO:0000256" key="3">
    <source>
        <dbReference type="ARBA" id="ARBA00022691"/>
    </source>
</evidence>
<dbReference type="SUPFAM" id="SSF111337">
    <property type="entry name" value="QueA-like"/>
    <property type="match status" value="1"/>
</dbReference>
<dbReference type="GO" id="GO:0008616">
    <property type="term" value="P:tRNA queuosine(34) biosynthetic process"/>
    <property type="evidence" value="ECO:0007669"/>
    <property type="project" value="UniProtKB-KW"/>
</dbReference>
<dbReference type="Proteomes" id="UP000271125">
    <property type="component" value="Unassembled WGS sequence"/>
</dbReference>
<organism evidence="5 6">
    <name type="scientific">candidate division TA06 bacterium</name>
    <dbReference type="NCBI Taxonomy" id="2250710"/>
    <lineage>
        <taxon>Bacteria</taxon>
        <taxon>Bacteria division TA06</taxon>
    </lineage>
</organism>
<dbReference type="Gene3D" id="2.40.10.240">
    <property type="entry name" value="QueA-like"/>
    <property type="match status" value="1"/>
</dbReference>
<sequence>MKTDDFNYPFDPSLIAKYPVERRDESNLMVIHSGSKKIEEKKFKNIIDYFRRGDVIVFNITRVIPARIIGVKKITGGKIEILISKILDDITAEVMINPGRKAKIGDRIIVGEYEIEIIKRDNEGLRIIKLLNMPEIYSMIQIYGKTPIPPYLKRESEDIDKERYQSVFAKIKGSCAAPTASLHFTSRLINELESKGIIITNILLHVGIGTFRPVKTKLIEDHNMHMEYYKVFKKTADIVNKAKEDGRRIFAIGTTTVRALESAVINNKLIEREGETDIFIYPPYDFKL</sequence>
<dbReference type="EMBL" id="QNBD01000261">
    <property type="protein sequence ID" value="RKX68550.1"/>
    <property type="molecule type" value="Genomic_DNA"/>
</dbReference>
<name>A0A660SEW2_UNCT6</name>
<dbReference type="InterPro" id="IPR042119">
    <property type="entry name" value="QueA_dom2"/>
</dbReference>
<dbReference type="InterPro" id="IPR042118">
    <property type="entry name" value="QueA_dom1"/>
</dbReference>
<keyword evidence="5" id="KW-0328">Glycosyltransferase</keyword>
<keyword evidence="4" id="KW-0671">Queuosine biosynthesis</keyword>
<dbReference type="InterPro" id="IPR036100">
    <property type="entry name" value="QueA_sf"/>
</dbReference>
<proteinExistence type="predicted"/>
<dbReference type="Gene3D" id="3.40.1780.10">
    <property type="entry name" value="QueA-like"/>
    <property type="match status" value="1"/>
</dbReference>
<keyword evidence="5" id="KW-0413">Isomerase</keyword>
<keyword evidence="1" id="KW-0963">Cytoplasm</keyword>
<evidence type="ECO:0000256" key="4">
    <source>
        <dbReference type="ARBA" id="ARBA00022785"/>
    </source>
</evidence>
<evidence type="ECO:0000256" key="1">
    <source>
        <dbReference type="ARBA" id="ARBA00022490"/>
    </source>
</evidence>
<feature type="non-terminal residue" evidence="5">
    <location>
        <position position="288"/>
    </location>
</feature>
<dbReference type="InterPro" id="IPR003699">
    <property type="entry name" value="QueA"/>
</dbReference>
<evidence type="ECO:0000313" key="5">
    <source>
        <dbReference type="EMBL" id="RKX68550.1"/>
    </source>
</evidence>
<accession>A0A660SEW2</accession>
<dbReference type="EC" id="2.4.99.17" evidence="5"/>
<protein>
    <submittedName>
        <fullName evidence="5">tRNA preQ1(34) S-adenosylmethionine ribosyltransferase-isomerase QueA</fullName>
        <ecNumber evidence="5">2.4.99.17</ecNumber>
    </submittedName>
</protein>
<gene>
    <name evidence="5" type="ORF">DRP43_05445</name>
</gene>
<keyword evidence="3" id="KW-0949">S-adenosyl-L-methionine</keyword>
<dbReference type="PANTHER" id="PTHR30307:SF0">
    <property type="entry name" value="S-ADENOSYLMETHIONINE:TRNA RIBOSYLTRANSFERASE-ISOMERASE"/>
    <property type="match status" value="1"/>
</dbReference>
<keyword evidence="2 5" id="KW-0808">Transferase</keyword>
<dbReference type="Pfam" id="PF02547">
    <property type="entry name" value="Queuosine_synth"/>
    <property type="match status" value="1"/>
</dbReference>